<dbReference type="AlphaFoldDB" id="A0A6A4DRP1"/>
<feature type="compositionally biased region" description="Low complexity" evidence="2">
    <location>
        <begin position="575"/>
        <end position="600"/>
    </location>
</feature>
<feature type="compositionally biased region" description="Low complexity" evidence="2">
    <location>
        <begin position="488"/>
        <end position="497"/>
    </location>
</feature>
<dbReference type="Proteomes" id="UP000434957">
    <property type="component" value="Unassembled WGS sequence"/>
</dbReference>
<feature type="region of interest" description="Disordered" evidence="2">
    <location>
        <begin position="412"/>
        <end position="646"/>
    </location>
</feature>
<keyword evidence="1" id="KW-0175">Coiled coil</keyword>
<organism evidence="3 4">
    <name type="scientific">Phytophthora rubi</name>
    <dbReference type="NCBI Taxonomy" id="129364"/>
    <lineage>
        <taxon>Eukaryota</taxon>
        <taxon>Sar</taxon>
        <taxon>Stramenopiles</taxon>
        <taxon>Oomycota</taxon>
        <taxon>Peronosporomycetes</taxon>
        <taxon>Peronosporales</taxon>
        <taxon>Peronosporaceae</taxon>
        <taxon>Phytophthora</taxon>
    </lineage>
</organism>
<gene>
    <name evidence="3" type="ORF">PR003_g19614</name>
</gene>
<feature type="coiled-coil region" evidence="1">
    <location>
        <begin position="216"/>
        <end position="306"/>
    </location>
</feature>
<evidence type="ECO:0000256" key="1">
    <source>
        <dbReference type="SAM" id="Coils"/>
    </source>
</evidence>
<feature type="compositionally biased region" description="Low complexity" evidence="2">
    <location>
        <begin position="59"/>
        <end position="76"/>
    </location>
</feature>
<feature type="region of interest" description="Disordered" evidence="2">
    <location>
        <begin position="1004"/>
        <end position="1030"/>
    </location>
</feature>
<sequence>MSRPPTRPESRSLAAATARAFRSLGCTGESALEVLAEASTESRPRDGAPPAAPSRPGDAASAASESSVEHSAPPASIVGPYPGPSKAPRSASPEIPGDSPYRSPPTSPLRANPPPSPTPAPPASLATRGASARAVTAGAMVAAPAAGATEPPTAVLTASDRQFYRLAELVVSVTRTPPARVDPVLDRRLEHATTLDEVATAAVAPRRLPIAESEEMMSLRQEVDRLQALAKDTEDKLHVEMDLRLKSDVFCVQTSTQLHEAQDRIDELRAERQKLLERLTEAEATLESHREVTASLERRIVDINAEATTARRQLTTDRERLKASLVAHTAQLDRLRRYLADQDRGQSGVLPARIQALQDENNSLRRANSVLRRHSAMHELDVDTLVLASAGISADEIDWTLLGLHPLDVIVGSPQSGDGSSSPDEPSTEASSTPVVPRSSPPASPSSSSSSSKRKRDSSPRSSTEGAAASQLPPSKRLGRATIDLRARAAAAAAQRASGSPGDRQSSVDSPLPSAALGSPGGESAEGSDASLIPASSSASASPPSPAASGSPSAASDSGLRQTGPLGGDGSPGDADQPGSPAGGSPPSSGDDGSSPPSGSDDGRQSDESSSESYHSSTASDAGWPSPATPPCSQQQPAASPQKFDDLSPESLEWAMFGSESEEESPSLPAGCVSQASVVPAASLPGSSASAAPSTMGSSAAALRGRPRDRRSRKVSELGNLFLLPGFTAPGAQECWCLLQNLSVPDILAEDPVSSCSEAGIAAFADWANPLHPWQLVRVKFPSEPCTFGVGVFTDGVTISVRATGQALIVRLWRQFQGTSTDATEKADLGFAFWKRRHWVKVSAIEAFFDDFAARHGSRNPLLLRLRQSWQAYSRGRNLRADRLRQQMAKRLWTGCIEYDREPRQFHTETLLEPTFLQYSFEVLEWVPRTSDWVTEVTELDARQPWCNCWIDDPASHPFNTTFAACNPAVPLFVPRGMTSEEVAASVVVEPTLPASSVSAPWVTQFGAGQDDDATDEESKGSPNLGAATP</sequence>
<feature type="compositionally biased region" description="Pro residues" evidence="2">
    <location>
        <begin position="102"/>
        <end position="122"/>
    </location>
</feature>
<comment type="caution">
    <text evidence="3">The sequence shown here is derived from an EMBL/GenBank/DDBJ whole genome shotgun (WGS) entry which is preliminary data.</text>
</comment>
<feature type="compositionally biased region" description="Low complexity" evidence="2">
    <location>
        <begin position="611"/>
        <end position="621"/>
    </location>
</feature>
<evidence type="ECO:0000313" key="4">
    <source>
        <dbReference type="Proteomes" id="UP000434957"/>
    </source>
</evidence>
<keyword evidence="4" id="KW-1185">Reference proteome</keyword>
<name>A0A6A4DRP1_9STRA</name>
<reference evidence="3 4" key="1">
    <citation type="submission" date="2018-08" db="EMBL/GenBank/DDBJ databases">
        <title>Genomic investigation of the strawberry pathogen Phytophthora fragariae indicates pathogenicity is determined by transcriptional variation in three key races.</title>
        <authorList>
            <person name="Adams T.M."/>
            <person name="Armitage A.D."/>
            <person name="Sobczyk M.K."/>
            <person name="Bates H.J."/>
            <person name="Dunwell J.M."/>
            <person name="Nellist C.F."/>
            <person name="Harrison R.J."/>
        </authorList>
    </citation>
    <scope>NUCLEOTIDE SEQUENCE [LARGE SCALE GENOMIC DNA]</scope>
    <source>
        <strain evidence="3 4">SCRP333</strain>
    </source>
</reference>
<evidence type="ECO:0000313" key="3">
    <source>
        <dbReference type="EMBL" id="KAE9313020.1"/>
    </source>
</evidence>
<feature type="compositionally biased region" description="Low complexity" evidence="2">
    <location>
        <begin position="528"/>
        <end position="560"/>
    </location>
</feature>
<accession>A0A6A4DRP1</accession>
<feature type="compositionally biased region" description="Low complexity" evidence="2">
    <location>
        <begin position="631"/>
        <end position="642"/>
    </location>
</feature>
<feature type="region of interest" description="Disordered" evidence="2">
    <location>
        <begin position="683"/>
        <end position="711"/>
    </location>
</feature>
<protein>
    <submittedName>
        <fullName evidence="3">Uncharacterized protein</fullName>
    </submittedName>
</protein>
<dbReference type="EMBL" id="QXFT01001668">
    <property type="protein sequence ID" value="KAE9313020.1"/>
    <property type="molecule type" value="Genomic_DNA"/>
</dbReference>
<feature type="compositionally biased region" description="Low complexity" evidence="2">
    <location>
        <begin position="683"/>
        <end position="702"/>
    </location>
</feature>
<feature type="compositionally biased region" description="Low complexity" evidence="2">
    <location>
        <begin position="412"/>
        <end position="438"/>
    </location>
</feature>
<proteinExistence type="predicted"/>
<feature type="region of interest" description="Disordered" evidence="2">
    <location>
        <begin position="35"/>
        <end position="131"/>
    </location>
</feature>
<evidence type="ECO:0000256" key="2">
    <source>
        <dbReference type="SAM" id="MobiDB-lite"/>
    </source>
</evidence>